<dbReference type="InterPro" id="IPR021908">
    <property type="entry name" value="YfbK_C"/>
</dbReference>
<organism evidence="3 4">
    <name type="scientific">Chitiniphilus shinanonensis</name>
    <dbReference type="NCBI Taxonomy" id="553088"/>
    <lineage>
        <taxon>Bacteria</taxon>
        <taxon>Pseudomonadati</taxon>
        <taxon>Pseudomonadota</taxon>
        <taxon>Betaproteobacteria</taxon>
        <taxon>Neisseriales</taxon>
        <taxon>Chitinibacteraceae</taxon>
        <taxon>Chitiniphilus</taxon>
    </lineage>
</organism>
<feature type="domain" description="VWFA" evidence="2">
    <location>
        <begin position="206"/>
        <end position="382"/>
    </location>
</feature>
<name>A0ABQ6BVF0_9NEIS</name>
<dbReference type="Gene3D" id="3.40.50.410">
    <property type="entry name" value="von Willebrand factor, type A domain"/>
    <property type="match status" value="1"/>
</dbReference>
<protein>
    <recommendedName>
        <fullName evidence="2">VWFA domain-containing protein</fullName>
    </recommendedName>
</protein>
<keyword evidence="1" id="KW-0732">Signal</keyword>
<dbReference type="EMBL" id="BSOZ01000079">
    <property type="protein sequence ID" value="GLS05965.1"/>
    <property type="molecule type" value="Genomic_DNA"/>
</dbReference>
<dbReference type="Pfam" id="PF12450">
    <property type="entry name" value="vWF_A"/>
    <property type="match status" value="1"/>
</dbReference>
<dbReference type="InterPro" id="IPR022156">
    <property type="entry name" value="Uncharacterised_YfbK_N"/>
</dbReference>
<evidence type="ECO:0000313" key="4">
    <source>
        <dbReference type="Proteomes" id="UP001156836"/>
    </source>
</evidence>
<evidence type="ECO:0000313" key="3">
    <source>
        <dbReference type="EMBL" id="GLS05965.1"/>
    </source>
</evidence>
<dbReference type="InterPro" id="IPR002035">
    <property type="entry name" value="VWF_A"/>
</dbReference>
<dbReference type="SMART" id="SM00327">
    <property type="entry name" value="VWA"/>
    <property type="match status" value="1"/>
</dbReference>
<evidence type="ECO:0000259" key="2">
    <source>
        <dbReference type="PROSITE" id="PS50234"/>
    </source>
</evidence>
<sequence>MVILNRSPTMNTRPLVIAVSLVLAACGSTETARNAAPADAPAPRQEAAAQEFAAPEVATAQDSAAAAPAPARAKQAEAQMLYRPAIMPAPQPYPVIEERERYAAIDESAVKVVAEAPVSTFAIDVDTGAYANVRRLLNQGRLPPADAVRVEELVNYFPYDYPAVANGRPFAVHTEIAPAPWGTDKHLLRIGIKAQEIQRQALPPANLVFLVDVSGSMHSRDKLPLLQASLKLLARQLRAQDTVALVTYAGQSGVVLPPTRDRAALLAAIDQLQAGGSTAGESGIRLAYATARQAYVAGGINRVLLATDGDFNVGVADVDTLKQLVARERASGVSLTTLGFGTGNYHEALMEQLADVGNGSYHYIDTLNEGHKVLVEEMTSTLATVARDVKIQIEFNPAEVAEYRLIGYENRALRREDFDNDKVDAGDVGAGHTVTALYELTLAGGAGRVAPLRYARPAAAGNSKGELAHLRLRYQPPAGGASRLLEIPLQKRQVRPSFAAASDDFRFASAVAGFGQLLRGGRYVDDLDYAAVRRIAAGARGADPFGYRAQFEQLVTLADTLTPATAAPRDE</sequence>
<dbReference type="PANTHER" id="PTHR10579">
    <property type="entry name" value="CALCIUM-ACTIVATED CHLORIDE CHANNEL REGULATOR"/>
    <property type="match status" value="1"/>
</dbReference>
<dbReference type="PANTHER" id="PTHR10579:SF43">
    <property type="entry name" value="ZINC FINGER (C3HC4-TYPE RING FINGER) FAMILY PROTEIN"/>
    <property type="match status" value="1"/>
</dbReference>
<feature type="signal peptide" evidence="1">
    <location>
        <begin position="1"/>
        <end position="24"/>
    </location>
</feature>
<dbReference type="InterPro" id="IPR051266">
    <property type="entry name" value="CLCR"/>
</dbReference>
<dbReference type="CDD" id="cd01465">
    <property type="entry name" value="vWA_subgroup"/>
    <property type="match status" value="1"/>
</dbReference>
<comment type="caution">
    <text evidence="3">The sequence shown here is derived from an EMBL/GenBank/DDBJ whole genome shotgun (WGS) entry which is preliminary data.</text>
</comment>
<dbReference type="Pfam" id="PF13519">
    <property type="entry name" value="VWA_2"/>
    <property type="match status" value="1"/>
</dbReference>
<feature type="chain" id="PRO_5046573642" description="VWFA domain-containing protein" evidence="1">
    <location>
        <begin position="25"/>
        <end position="571"/>
    </location>
</feature>
<evidence type="ECO:0000256" key="1">
    <source>
        <dbReference type="SAM" id="SignalP"/>
    </source>
</evidence>
<keyword evidence="4" id="KW-1185">Reference proteome</keyword>
<dbReference type="PROSITE" id="PS50234">
    <property type="entry name" value="VWFA"/>
    <property type="match status" value="1"/>
</dbReference>
<dbReference type="InterPro" id="IPR036465">
    <property type="entry name" value="vWFA_dom_sf"/>
</dbReference>
<dbReference type="SUPFAM" id="SSF53300">
    <property type="entry name" value="vWA-like"/>
    <property type="match status" value="1"/>
</dbReference>
<accession>A0ABQ6BVF0</accession>
<gene>
    <name evidence="3" type="ORF">GCM10007860_31290</name>
</gene>
<dbReference type="Proteomes" id="UP001156836">
    <property type="component" value="Unassembled WGS sequence"/>
</dbReference>
<proteinExistence type="predicted"/>
<reference evidence="4" key="1">
    <citation type="journal article" date="2019" name="Int. J. Syst. Evol. Microbiol.">
        <title>The Global Catalogue of Microorganisms (GCM) 10K type strain sequencing project: providing services to taxonomists for standard genome sequencing and annotation.</title>
        <authorList>
            <consortium name="The Broad Institute Genomics Platform"/>
            <consortium name="The Broad Institute Genome Sequencing Center for Infectious Disease"/>
            <person name="Wu L."/>
            <person name="Ma J."/>
        </authorList>
    </citation>
    <scope>NUCLEOTIDE SEQUENCE [LARGE SCALE GENOMIC DNA]</scope>
    <source>
        <strain evidence="4">NBRC 104970</strain>
    </source>
</reference>
<dbReference type="Pfam" id="PF12034">
    <property type="entry name" value="YfbK_C"/>
    <property type="match status" value="1"/>
</dbReference>
<dbReference type="PROSITE" id="PS51257">
    <property type="entry name" value="PROKAR_LIPOPROTEIN"/>
    <property type="match status" value="1"/>
</dbReference>